<dbReference type="InterPro" id="IPR003593">
    <property type="entry name" value="AAA+_ATPase"/>
</dbReference>
<dbReference type="InterPro" id="IPR039421">
    <property type="entry name" value="Type_1_exporter"/>
</dbReference>
<dbReference type="EMBL" id="ML143552">
    <property type="protein sequence ID" value="TBU22215.1"/>
    <property type="molecule type" value="Genomic_DNA"/>
</dbReference>
<dbReference type="GO" id="GO:0016887">
    <property type="term" value="F:ATP hydrolysis activity"/>
    <property type="evidence" value="ECO:0007669"/>
    <property type="project" value="InterPro"/>
</dbReference>
<dbReference type="GO" id="GO:0015421">
    <property type="term" value="F:ABC-type oligopeptide transporter activity"/>
    <property type="evidence" value="ECO:0007669"/>
    <property type="project" value="TreeGrafter"/>
</dbReference>
<dbReference type="AlphaFoldDB" id="A0A4Q9M5N4"/>
<dbReference type="PANTHER" id="PTHR43394">
    <property type="entry name" value="ATP-DEPENDENT PERMEASE MDL1, MITOCHONDRIAL"/>
    <property type="match status" value="1"/>
</dbReference>
<protein>
    <submittedName>
        <fullName evidence="4">HlyB/MsbA family ABC transporter</fullName>
    </submittedName>
</protein>
<name>A0A4Q9M5N4_9APHY</name>
<evidence type="ECO:0000313" key="4">
    <source>
        <dbReference type="EMBL" id="TBU22215.1"/>
    </source>
</evidence>
<keyword evidence="1" id="KW-0547">Nucleotide-binding</keyword>
<dbReference type="PROSITE" id="PS50893">
    <property type="entry name" value="ABC_TRANSPORTER_2"/>
    <property type="match status" value="1"/>
</dbReference>
<sequence>MATMLCESTNGKAHLNGKIPNGGGSSTTPPSIRRAHIGVWDFYEAVEDEGPRIPFASLYSKYKDAVECLPYIVRMINDVLSIPGCALLVFAYAATDLIQAFLPAISIWFQGQLLQITQVAIDTRTVDKARLFKICAGRIACSVVGILLYRVRRRVENPLNARIRRWYALHSFHSRARLDLPTYAQPAVQRQVGDASDNMWGRTVVWQTLELATDIVSAATQLAASSAVLFQVLKDHQDGSVLALLTLFGETYYWLSQFDTFKTTRVWLATTFNQDYMKMQGWKKAVRDSLHRKEFIAGGLAGYATAEFKKAAERVGDMDADWNEVEDQILNRSSAWTILKEPLTHLPQIYFTLRAAQAPASIPLSLASLNLIQSATDRFAFTLYEIIRRTQSVGHQLESVKKLYEVVNIPNLVKDGTKPFPEDQNQIRSGIELEFRNVSFKYPDTENWALRNISFKLLPGQLCVIVGANGAGKSTILKLTTRLYDPEEGEIFFGGHDVRTLKLDDLRRAITVLFQDYTLFPLSIRDNIALGDPTTTNASTSDVDERVERAAQLAGADGFIAKLPDGMNTYLDRPVDDEYSAAVEGTKRFSGRMVDYEPLRAAAGIKKAGAAAGLSGGQMQRLAVARTFMRSVVKEDETVGMLLFDEPSASLDPAGEHDLFDRLRELRGSKTMVFSSHRFGNLTRHADLILYMDETGIVESGTHDELLAKKGEYARLWTLQAQAFM</sequence>
<evidence type="ECO:0000256" key="1">
    <source>
        <dbReference type="ARBA" id="ARBA00022741"/>
    </source>
</evidence>
<reference evidence="4" key="1">
    <citation type="submission" date="2019-01" db="EMBL/GenBank/DDBJ databases">
        <title>Draft genome sequences of three monokaryotic isolates of the white-rot basidiomycete fungus Dichomitus squalens.</title>
        <authorList>
            <consortium name="DOE Joint Genome Institute"/>
            <person name="Lopez S.C."/>
            <person name="Andreopoulos B."/>
            <person name="Pangilinan J."/>
            <person name="Lipzen A."/>
            <person name="Riley R."/>
            <person name="Ahrendt S."/>
            <person name="Ng V."/>
            <person name="Barry K."/>
            <person name="Daum C."/>
            <person name="Grigoriev I.V."/>
            <person name="Hilden K.S."/>
            <person name="Makela M.R."/>
            <person name="de Vries R.P."/>
        </authorList>
    </citation>
    <scope>NUCLEOTIDE SEQUENCE [LARGE SCALE GENOMIC DNA]</scope>
    <source>
        <strain evidence="4">OM18370.1</strain>
    </source>
</reference>
<keyword evidence="2" id="KW-0067">ATP-binding</keyword>
<evidence type="ECO:0000256" key="2">
    <source>
        <dbReference type="ARBA" id="ARBA00022840"/>
    </source>
</evidence>
<dbReference type="InterPro" id="IPR027417">
    <property type="entry name" value="P-loop_NTPase"/>
</dbReference>
<dbReference type="SUPFAM" id="SSF52540">
    <property type="entry name" value="P-loop containing nucleoside triphosphate hydrolases"/>
    <property type="match status" value="1"/>
</dbReference>
<gene>
    <name evidence="4" type="ORF">BD311DRAFT_825046</name>
</gene>
<evidence type="ECO:0000259" key="3">
    <source>
        <dbReference type="PROSITE" id="PS50893"/>
    </source>
</evidence>
<feature type="domain" description="ABC transporter" evidence="3">
    <location>
        <begin position="433"/>
        <end position="719"/>
    </location>
</feature>
<dbReference type="SMART" id="SM00382">
    <property type="entry name" value="AAA"/>
    <property type="match status" value="1"/>
</dbReference>
<dbReference type="PANTHER" id="PTHR43394:SF1">
    <property type="entry name" value="ATP-BINDING CASSETTE SUB-FAMILY B MEMBER 10, MITOCHONDRIAL"/>
    <property type="match status" value="1"/>
</dbReference>
<dbReference type="GO" id="GO:0005524">
    <property type="term" value="F:ATP binding"/>
    <property type="evidence" value="ECO:0007669"/>
    <property type="project" value="UniProtKB-KW"/>
</dbReference>
<organism evidence="4">
    <name type="scientific">Dichomitus squalens</name>
    <dbReference type="NCBI Taxonomy" id="114155"/>
    <lineage>
        <taxon>Eukaryota</taxon>
        <taxon>Fungi</taxon>
        <taxon>Dikarya</taxon>
        <taxon>Basidiomycota</taxon>
        <taxon>Agaricomycotina</taxon>
        <taxon>Agaricomycetes</taxon>
        <taxon>Polyporales</taxon>
        <taxon>Polyporaceae</taxon>
        <taxon>Dichomitus</taxon>
    </lineage>
</organism>
<accession>A0A4Q9M5N4</accession>
<proteinExistence type="predicted"/>
<dbReference type="InterPro" id="IPR003439">
    <property type="entry name" value="ABC_transporter-like_ATP-bd"/>
</dbReference>
<dbReference type="PROSITE" id="PS00211">
    <property type="entry name" value="ABC_TRANSPORTER_1"/>
    <property type="match status" value="1"/>
</dbReference>
<dbReference type="InterPro" id="IPR017871">
    <property type="entry name" value="ABC_transporter-like_CS"/>
</dbReference>
<dbReference type="Pfam" id="PF00005">
    <property type="entry name" value="ABC_tran"/>
    <property type="match status" value="1"/>
</dbReference>
<dbReference type="Gene3D" id="3.40.50.300">
    <property type="entry name" value="P-loop containing nucleotide triphosphate hydrolases"/>
    <property type="match status" value="1"/>
</dbReference>
<dbReference type="Proteomes" id="UP000292957">
    <property type="component" value="Unassembled WGS sequence"/>
</dbReference>
<dbReference type="OrthoDB" id="6500128at2759"/>